<keyword evidence="3 7" id="KW-0812">Transmembrane</keyword>
<reference evidence="9 10" key="1">
    <citation type="submission" date="2018-03" db="EMBL/GenBank/DDBJ databases">
        <title>Genomic Encyclopedia of Archaeal and Bacterial Type Strains, Phase II (KMG-II): from individual species to whole genera.</title>
        <authorList>
            <person name="Goeker M."/>
        </authorList>
    </citation>
    <scope>NUCLEOTIDE SEQUENCE [LARGE SCALE GENOMIC DNA]</scope>
    <source>
        <strain evidence="9 10">DSM 19711</strain>
    </source>
</reference>
<evidence type="ECO:0000256" key="2">
    <source>
        <dbReference type="ARBA" id="ARBA00022475"/>
    </source>
</evidence>
<keyword evidence="4 7" id="KW-1133">Transmembrane helix</keyword>
<feature type="transmembrane region" description="Helical" evidence="7">
    <location>
        <begin position="265"/>
        <end position="286"/>
    </location>
</feature>
<dbReference type="Pfam" id="PF09678">
    <property type="entry name" value="Caa3_CtaG"/>
    <property type="match status" value="1"/>
</dbReference>
<comment type="subcellular location">
    <subcellularLocation>
        <location evidence="1">Cell membrane</location>
        <topology evidence="1">Multi-pass membrane protein</topology>
    </subcellularLocation>
</comment>
<evidence type="ECO:0000256" key="3">
    <source>
        <dbReference type="ARBA" id="ARBA00022692"/>
    </source>
</evidence>
<gene>
    <name evidence="9" type="ORF">CLV37_103394</name>
</gene>
<dbReference type="InterPro" id="IPR019108">
    <property type="entry name" value="Caa3_assmbl_CtaG-rel"/>
</dbReference>
<dbReference type="GO" id="GO:0006825">
    <property type="term" value="P:copper ion transport"/>
    <property type="evidence" value="ECO:0007669"/>
    <property type="project" value="InterPro"/>
</dbReference>
<evidence type="ECO:0000256" key="7">
    <source>
        <dbReference type="SAM" id="Phobius"/>
    </source>
</evidence>
<dbReference type="PANTHER" id="PTHR34820">
    <property type="entry name" value="INNER MEMBRANE PROTEIN YEBZ"/>
    <property type="match status" value="1"/>
</dbReference>
<dbReference type="InterPro" id="IPR008457">
    <property type="entry name" value="Cu-R_CopD_dom"/>
</dbReference>
<feature type="transmembrane region" description="Helical" evidence="7">
    <location>
        <begin position="547"/>
        <end position="566"/>
    </location>
</feature>
<feature type="transmembrane region" description="Helical" evidence="7">
    <location>
        <begin position="298"/>
        <end position="319"/>
    </location>
</feature>
<feature type="transmembrane region" description="Helical" evidence="7">
    <location>
        <begin position="627"/>
        <end position="648"/>
    </location>
</feature>
<dbReference type="EMBL" id="PVZF01000003">
    <property type="protein sequence ID" value="PRY16959.1"/>
    <property type="molecule type" value="Genomic_DNA"/>
</dbReference>
<evidence type="ECO:0000259" key="8">
    <source>
        <dbReference type="Pfam" id="PF05425"/>
    </source>
</evidence>
<dbReference type="InterPro" id="IPR032694">
    <property type="entry name" value="CopC/D"/>
</dbReference>
<dbReference type="AlphaFoldDB" id="A0A2T0R718"/>
<feature type="transmembrane region" description="Helical" evidence="7">
    <location>
        <begin position="187"/>
        <end position="207"/>
    </location>
</feature>
<feature type="transmembrane region" description="Helical" evidence="7">
    <location>
        <begin position="331"/>
        <end position="355"/>
    </location>
</feature>
<feature type="transmembrane region" description="Helical" evidence="7">
    <location>
        <begin position="578"/>
        <end position="597"/>
    </location>
</feature>
<evidence type="ECO:0000256" key="1">
    <source>
        <dbReference type="ARBA" id="ARBA00004651"/>
    </source>
</evidence>
<keyword evidence="5 7" id="KW-0472">Membrane</keyword>
<feature type="transmembrane region" description="Helical" evidence="7">
    <location>
        <begin position="462"/>
        <end position="487"/>
    </location>
</feature>
<protein>
    <submittedName>
        <fullName evidence="9">Putative copper resistance protein D</fullName>
    </submittedName>
</protein>
<dbReference type="PANTHER" id="PTHR34820:SF4">
    <property type="entry name" value="INNER MEMBRANE PROTEIN YEBZ"/>
    <property type="match status" value="1"/>
</dbReference>
<evidence type="ECO:0000256" key="5">
    <source>
        <dbReference type="ARBA" id="ARBA00023136"/>
    </source>
</evidence>
<feature type="transmembrane region" description="Helical" evidence="7">
    <location>
        <begin position="113"/>
        <end position="139"/>
    </location>
</feature>
<organism evidence="9 10">
    <name type="scientific">Kineococcus rhizosphaerae</name>
    <dbReference type="NCBI Taxonomy" id="559628"/>
    <lineage>
        <taxon>Bacteria</taxon>
        <taxon>Bacillati</taxon>
        <taxon>Actinomycetota</taxon>
        <taxon>Actinomycetes</taxon>
        <taxon>Kineosporiales</taxon>
        <taxon>Kineosporiaceae</taxon>
        <taxon>Kineococcus</taxon>
    </lineage>
</organism>
<name>A0A2T0R718_9ACTN</name>
<feature type="transmembrane region" description="Helical" evidence="7">
    <location>
        <begin position="84"/>
        <end position="101"/>
    </location>
</feature>
<feature type="transmembrane region" description="Helical" evidence="7">
    <location>
        <begin position="40"/>
        <end position="64"/>
    </location>
</feature>
<feature type="transmembrane region" description="Helical" evidence="7">
    <location>
        <begin position="397"/>
        <end position="417"/>
    </location>
</feature>
<evidence type="ECO:0000313" key="10">
    <source>
        <dbReference type="Proteomes" id="UP000238083"/>
    </source>
</evidence>
<feature type="transmembrane region" description="Helical" evidence="7">
    <location>
        <begin position="508"/>
        <end position="532"/>
    </location>
</feature>
<feature type="domain" description="Copper resistance protein D" evidence="8">
    <location>
        <begin position="262"/>
        <end position="355"/>
    </location>
</feature>
<dbReference type="Pfam" id="PF05425">
    <property type="entry name" value="CopD"/>
    <property type="match status" value="1"/>
</dbReference>
<keyword evidence="2" id="KW-1003">Cell membrane</keyword>
<evidence type="ECO:0000256" key="4">
    <source>
        <dbReference type="ARBA" id="ARBA00022989"/>
    </source>
</evidence>
<feature type="transmembrane region" description="Helical" evidence="7">
    <location>
        <begin position="159"/>
        <end position="180"/>
    </location>
</feature>
<dbReference type="GO" id="GO:0005886">
    <property type="term" value="C:plasma membrane"/>
    <property type="evidence" value="ECO:0007669"/>
    <property type="project" value="UniProtKB-SubCell"/>
</dbReference>
<evidence type="ECO:0000256" key="6">
    <source>
        <dbReference type="SAM" id="MobiDB-lite"/>
    </source>
</evidence>
<feature type="compositionally biased region" description="Low complexity" evidence="6">
    <location>
        <begin position="15"/>
        <end position="30"/>
    </location>
</feature>
<evidence type="ECO:0000313" key="9">
    <source>
        <dbReference type="EMBL" id="PRY16959.1"/>
    </source>
</evidence>
<feature type="transmembrane region" description="Helical" evidence="7">
    <location>
        <begin position="429"/>
        <end position="450"/>
    </location>
</feature>
<sequence length="688" mass="71745">MDGASRWATYPGGVAAPSRPARSAPGPTTQPTGVLLTSSAVLLAALAVLLTALALAGGLVPPAIGDPGRLVRYGLPIARTVHDLSAALAVGGFAVATFLLPHPSDAWNRAVRVAGVAAGVWAVAALLVLVLTAMDVIGVAPGSPDFGAQFAQFAQSIDLGRALLVTTVLAAVVATVGAAATSPTGAAWGLAVGVLALLPLSLSGHASGSASHQTAVSSLAMHLVGVTVWIGGLAAVLLVAPLTGRSPGTAKGRRPVDLTVLATRYSSVALWCFVAVAVSGTLNASVRLGGWSGLASAYGALVVGKVVALVALGAFGVWHRRRTIPLLASRPLAFARIAAGELVLMGAATGLGVALSRSPTPVPDDDPSSSVAEARLGEALPPKLSVARWFTELSPDLLWITVGGLLLVGYLLAVRRLHARGDRWPVGRTLWWVVGCLALLFVTSGGPAAYGRLTFSMHMLQHMLLTMAIPPMLVLGAPVTLALRVLPARRDHSRGPREWLLEVVHSRYLAVVGHPVVAAVLFAGSLIVFYYSPLFELALRTHVGHELMMVHFLGTGYLFSSVLIGVDPGGQRPPYPLRLILLLATMAFHAFFGVALMQGKQLLAADWFSYFTPAARLLANQQEGGDIAWGIGEVPTLVLVLGVAIGWARSDDRENKRRDRKAARDGDADLAEYNAMLQRLADRDGPRA</sequence>
<comment type="caution">
    <text evidence="9">The sequence shown here is derived from an EMBL/GenBank/DDBJ whole genome shotgun (WGS) entry which is preliminary data.</text>
</comment>
<dbReference type="Proteomes" id="UP000238083">
    <property type="component" value="Unassembled WGS sequence"/>
</dbReference>
<accession>A0A2T0R718</accession>
<keyword evidence="10" id="KW-1185">Reference proteome</keyword>
<proteinExistence type="predicted"/>
<feature type="transmembrane region" description="Helical" evidence="7">
    <location>
        <begin position="219"/>
        <end position="244"/>
    </location>
</feature>
<feature type="region of interest" description="Disordered" evidence="6">
    <location>
        <begin position="1"/>
        <end position="30"/>
    </location>
</feature>